<keyword evidence="1" id="KW-0732">Signal</keyword>
<evidence type="ECO:0000313" key="3">
    <source>
        <dbReference type="Proteomes" id="UP000076276"/>
    </source>
</evidence>
<dbReference type="GO" id="GO:0033897">
    <property type="term" value="F:ribonuclease T2 activity"/>
    <property type="evidence" value="ECO:0007669"/>
    <property type="project" value="InterPro"/>
</dbReference>
<proteinExistence type="predicted"/>
<keyword evidence="3" id="KW-1185">Reference proteome</keyword>
<evidence type="ECO:0000256" key="1">
    <source>
        <dbReference type="SAM" id="SignalP"/>
    </source>
</evidence>
<dbReference type="RefSeq" id="WP_067666169.1">
    <property type="nucleotide sequence ID" value="NZ_CBCSIK010000004.1"/>
</dbReference>
<dbReference type="GO" id="GO:0003723">
    <property type="term" value="F:RNA binding"/>
    <property type="evidence" value="ECO:0007669"/>
    <property type="project" value="InterPro"/>
</dbReference>
<comment type="caution">
    <text evidence="2">The sequence shown here is derived from an EMBL/GenBank/DDBJ whole genome shotgun (WGS) entry which is preliminary data.</text>
</comment>
<gene>
    <name evidence="2" type="ORF">AZH43_06260</name>
</gene>
<reference evidence="2 3" key="1">
    <citation type="submission" date="2016-03" db="EMBL/GenBank/DDBJ databases">
        <title>Acinetobacter genomospecies 28 strain ANC 4149.</title>
        <authorList>
            <person name="Radolfova-Krizova L."/>
            <person name="Nemec A."/>
        </authorList>
    </citation>
    <scope>NUCLEOTIDE SEQUENCE [LARGE SCALE GENOMIC DNA]</scope>
    <source>
        <strain evidence="2 3">ANC 4149</strain>
    </source>
</reference>
<dbReference type="Gene3D" id="3.90.730.10">
    <property type="entry name" value="Ribonuclease T2-like"/>
    <property type="match status" value="1"/>
</dbReference>
<dbReference type="OrthoDB" id="6656643at2"/>
<dbReference type="AlphaFoldDB" id="A0A151Y5Q6"/>
<dbReference type="InterPro" id="IPR036430">
    <property type="entry name" value="RNase_T2-like_sf"/>
</dbReference>
<accession>A0A151Y5Q6</accession>
<dbReference type="STRING" id="1806892.AZH43_06260"/>
<sequence>MRRMTGSKKTLWLALLLAGAGYGVSPAVLAAPAVHGYMMNVQLVPAACSLDPQRNKKRKCLEGYSLNITGLFPETNSQDCFTSSAVKLSPIQAKVVARVMPDENARNALWHEVGGCVPMNASQYFRTIINYAEKLKIPEELTSQETRQMQSAALRSKMLRLNSGLPANGVQFSCQPSYAGNILTDIKICYRSNGGYMQCSGIVSGNCPASFTIKGSF</sequence>
<name>A0A151Y5Q6_9GAMM</name>
<feature type="signal peptide" evidence="1">
    <location>
        <begin position="1"/>
        <end position="30"/>
    </location>
</feature>
<feature type="chain" id="PRO_5007592308" evidence="1">
    <location>
        <begin position="31"/>
        <end position="217"/>
    </location>
</feature>
<dbReference type="Proteomes" id="UP000076276">
    <property type="component" value="Unassembled WGS sequence"/>
</dbReference>
<dbReference type="SUPFAM" id="SSF55895">
    <property type="entry name" value="Ribonuclease Rh-like"/>
    <property type="match status" value="1"/>
</dbReference>
<protein>
    <submittedName>
        <fullName evidence="2">Ribonuclease I</fullName>
    </submittedName>
</protein>
<evidence type="ECO:0000313" key="2">
    <source>
        <dbReference type="EMBL" id="KYQ73320.1"/>
    </source>
</evidence>
<dbReference type="EMBL" id="LUAW01000009">
    <property type="protein sequence ID" value="KYQ73320.1"/>
    <property type="molecule type" value="Genomic_DNA"/>
</dbReference>
<organism evidence="2 3">
    <name type="scientific">Acinetobacter pragensis</name>
    <dbReference type="NCBI Taxonomy" id="1806892"/>
    <lineage>
        <taxon>Bacteria</taxon>
        <taxon>Pseudomonadati</taxon>
        <taxon>Pseudomonadota</taxon>
        <taxon>Gammaproteobacteria</taxon>
        <taxon>Moraxellales</taxon>
        <taxon>Moraxellaceae</taxon>
        <taxon>Acinetobacter</taxon>
    </lineage>
</organism>